<dbReference type="Gene3D" id="1.10.4020.10">
    <property type="entry name" value="DNA breaking-rejoining enzymes"/>
    <property type="match status" value="1"/>
</dbReference>
<feature type="region of interest" description="Disordered" evidence="1">
    <location>
        <begin position="85"/>
        <end position="109"/>
    </location>
</feature>
<evidence type="ECO:0000313" key="3">
    <source>
        <dbReference type="Proteomes" id="UP001283361"/>
    </source>
</evidence>
<dbReference type="InterPro" id="IPR038269">
    <property type="entry name" value="SCAN_sf"/>
</dbReference>
<gene>
    <name evidence="2" type="ORF">RRG08_005158</name>
</gene>
<sequence>MEEFMKLGKDLGLEGDQLLQFIEKRQAEDFERVSDIRDLILKEQTLNACPKELAAHLREQKHQSLQTLADAAKQYLEAHNMTQKVLTDERHDENTNGRGGAPGHITCFN</sequence>
<dbReference type="AlphaFoldDB" id="A0AAE0ZI69"/>
<feature type="compositionally biased region" description="Basic and acidic residues" evidence="1">
    <location>
        <begin position="86"/>
        <end position="95"/>
    </location>
</feature>
<dbReference type="EMBL" id="JAWDGP010003957">
    <property type="protein sequence ID" value="KAK3769211.1"/>
    <property type="molecule type" value="Genomic_DNA"/>
</dbReference>
<dbReference type="SUPFAM" id="SSF47353">
    <property type="entry name" value="Retrovirus capsid dimerization domain-like"/>
    <property type="match status" value="1"/>
</dbReference>
<accession>A0AAE0ZI69</accession>
<reference evidence="2" key="1">
    <citation type="journal article" date="2023" name="G3 (Bethesda)">
        <title>A reference genome for the long-term kleptoplast-retaining sea slug Elysia crispata morphotype clarki.</title>
        <authorList>
            <person name="Eastman K.E."/>
            <person name="Pendleton A.L."/>
            <person name="Shaikh M.A."/>
            <person name="Suttiyut T."/>
            <person name="Ogas R."/>
            <person name="Tomko P."/>
            <person name="Gavelis G."/>
            <person name="Widhalm J.R."/>
            <person name="Wisecaver J.H."/>
        </authorList>
    </citation>
    <scope>NUCLEOTIDE SEQUENCE</scope>
    <source>
        <strain evidence="2">ECLA1</strain>
    </source>
</reference>
<keyword evidence="3" id="KW-1185">Reference proteome</keyword>
<comment type="caution">
    <text evidence="2">The sequence shown here is derived from an EMBL/GenBank/DDBJ whole genome shotgun (WGS) entry which is preliminary data.</text>
</comment>
<protein>
    <submittedName>
        <fullName evidence="2">Uncharacterized protein</fullName>
    </submittedName>
</protein>
<evidence type="ECO:0000313" key="2">
    <source>
        <dbReference type="EMBL" id="KAK3769211.1"/>
    </source>
</evidence>
<proteinExistence type="predicted"/>
<organism evidence="2 3">
    <name type="scientific">Elysia crispata</name>
    <name type="common">lettuce slug</name>
    <dbReference type="NCBI Taxonomy" id="231223"/>
    <lineage>
        <taxon>Eukaryota</taxon>
        <taxon>Metazoa</taxon>
        <taxon>Spiralia</taxon>
        <taxon>Lophotrochozoa</taxon>
        <taxon>Mollusca</taxon>
        <taxon>Gastropoda</taxon>
        <taxon>Heterobranchia</taxon>
        <taxon>Euthyneura</taxon>
        <taxon>Panpulmonata</taxon>
        <taxon>Sacoglossa</taxon>
        <taxon>Placobranchoidea</taxon>
        <taxon>Plakobranchidae</taxon>
        <taxon>Elysia</taxon>
    </lineage>
</organism>
<dbReference type="Proteomes" id="UP001283361">
    <property type="component" value="Unassembled WGS sequence"/>
</dbReference>
<name>A0AAE0ZI69_9GAST</name>
<evidence type="ECO:0000256" key="1">
    <source>
        <dbReference type="SAM" id="MobiDB-lite"/>
    </source>
</evidence>